<dbReference type="InterPro" id="IPR053191">
    <property type="entry name" value="DcsG_Biosynth_Enzyme"/>
</dbReference>
<reference evidence="2 3" key="1">
    <citation type="submission" date="2016-08" db="EMBL/GenBank/DDBJ databases">
        <authorList>
            <person name="Seilhamer J.J."/>
        </authorList>
    </citation>
    <scope>NUCLEOTIDE SEQUENCE [LARGE SCALE GENOMIC DNA]</scope>
    <source>
        <strain evidence="2 3">DX4</strain>
    </source>
</reference>
<keyword evidence="3" id="KW-1185">Reference proteome</keyword>
<dbReference type="AlphaFoldDB" id="A0A1D7QIM5"/>
<gene>
    <name evidence="2" type="ORF">BFS30_15825</name>
</gene>
<dbReference type="SUPFAM" id="SSF56059">
    <property type="entry name" value="Glutathione synthetase ATP-binding domain-like"/>
    <property type="match status" value="1"/>
</dbReference>
<accession>A0A1D7QIM5</accession>
<dbReference type="InterPro" id="IPR004218">
    <property type="entry name" value="GSHS_ATP-bd"/>
</dbReference>
<organism evidence="2 3">
    <name type="scientific">Pedobacter steynii</name>
    <dbReference type="NCBI Taxonomy" id="430522"/>
    <lineage>
        <taxon>Bacteria</taxon>
        <taxon>Pseudomonadati</taxon>
        <taxon>Bacteroidota</taxon>
        <taxon>Sphingobacteriia</taxon>
        <taxon>Sphingobacteriales</taxon>
        <taxon>Sphingobacteriaceae</taxon>
        <taxon>Pedobacter</taxon>
    </lineage>
</organism>
<name>A0A1D7QIM5_9SPHI</name>
<evidence type="ECO:0000313" key="2">
    <source>
        <dbReference type="EMBL" id="AOM78517.1"/>
    </source>
</evidence>
<dbReference type="EMBL" id="CP017141">
    <property type="protein sequence ID" value="AOM78517.1"/>
    <property type="molecule type" value="Genomic_DNA"/>
</dbReference>
<evidence type="ECO:0000313" key="3">
    <source>
        <dbReference type="Proteomes" id="UP000094313"/>
    </source>
</evidence>
<dbReference type="PANTHER" id="PTHR39217">
    <property type="match status" value="1"/>
</dbReference>
<evidence type="ECO:0000259" key="1">
    <source>
        <dbReference type="Pfam" id="PF02955"/>
    </source>
</evidence>
<dbReference type="KEGG" id="psty:BFS30_15825"/>
<feature type="domain" description="Prokaryotic glutathione synthetase ATP-binding" evidence="1">
    <location>
        <begin position="131"/>
        <end position="252"/>
    </location>
</feature>
<protein>
    <recommendedName>
        <fullName evidence="1">Prokaryotic glutathione synthetase ATP-binding domain-containing protein</fullName>
    </recommendedName>
</protein>
<dbReference type="GO" id="GO:0004363">
    <property type="term" value="F:glutathione synthase activity"/>
    <property type="evidence" value="ECO:0007669"/>
    <property type="project" value="InterPro"/>
</dbReference>
<dbReference type="Proteomes" id="UP000094313">
    <property type="component" value="Chromosome"/>
</dbReference>
<sequence>MKIAYVSYQIQEKYTSTTVDEDKTLLEFLIGKGLSIERVIWNDPAADWKNYEVAIIKSPWDYHEHIAEFKQWLDHLEALNVKLLNPYERVRWNMDKHYLGEIADSGLAVIPSLFLEKGERLDLNALMAHFKTEKLIIKPCISAGAKNTYILTAQNLSGHEAEINGLLQEEAFVAQPFMPEIHDGEWSFLFFEGKYSHSLLKIPKDGDFRVQTYHGGSVNVQQGLDKHIKSAAAYVEQYAQGCLYARVDGLIVNGELNLMELELIEPYLFLDTHQEASENYYKALSANL</sequence>
<proteinExistence type="predicted"/>
<dbReference type="PANTHER" id="PTHR39217:SF1">
    <property type="entry name" value="GLUTATHIONE SYNTHETASE"/>
    <property type="match status" value="1"/>
</dbReference>
<dbReference type="Gene3D" id="3.30.470.20">
    <property type="entry name" value="ATP-grasp fold, B domain"/>
    <property type="match status" value="1"/>
</dbReference>
<dbReference type="OrthoDB" id="3373978at2"/>
<dbReference type="GO" id="GO:0005524">
    <property type="term" value="F:ATP binding"/>
    <property type="evidence" value="ECO:0007669"/>
    <property type="project" value="InterPro"/>
</dbReference>
<dbReference type="Pfam" id="PF02955">
    <property type="entry name" value="GSH-S_ATP"/>
    <property type="match status" value="1"/>
</dbReference>